<sequence>MDAFTQGTTTNTPGKIESTRRGYKRLASHLQLPLTPRFDDETEFDDDMNESCQTVPSACTDNADCWTADLERSIWEDWDEEIAPGLEVTFDEDGAQVIHIPAENPFYDPATPPRSFSYQPFSEGRPRRSNAPVTHFPDSIFAESPVAEVRISSKRENKPAPASKMPQRPVSTNLPAQDHSHESILVLDTKFLSNLGSTVNLSSWTASWCSPAMVRSEKALPWVRREADVPCSAIAFSPTDPFYEASFNMLRSAAV</sequence>
<dbReference type="Proteomes" id="UP000307440">
    <property type="component" value="Unassembled WGS sequence"/>
</dbReference>
<keyword evidence="3" id="KW-1185">Reference proteome</keyword>
<feature type="region of interest" description="Disordered" evidence="1">
    <location>
        <begin position="150"/>
        <end position="177"/>
    </location>
</feature>
<reference evidence="2 3" key="1">
    <citation type="journal article" date="2019" name="Nat. Ecol. Evol.">
        <title>Megaphylogeny resolves global patterns of mushroom evolution.</title>
        <authorList>
            <person name="Varga T."/>
            <person name="Krizsan K."/>
            <person name="Foldi C."/>
            <person name="Dima B."/>
            <person name="Sanchez-Garcia M."/>
            <person name="Sanchez-Ramirez S."/>
            <person name="Szollosi G.J."/>
            <person name="Szarkandi J.G."/>
            <person name="Papp V."/>
            <person name="Albert L."/>
            <person name="Andreopoulos W."/>
            <person name="Angelini C."/>
            <person name="Antonin V."/>
            <person name="Barry K.W."/>
            <person name="Bougher N.L."/>
            <person name="Buchanan P."/>
            <person name="Buyck B."/>
            <person name="Bense V."/>
            <person name="Catcheside P."/>
            <person name="Chovatia M."/>
            <person name="Cooper J."/>
            <person name="Damon W."/>
            <person name="Desjardin D."/>
            <person name="Finy P."/>
            <person name="Geml J."/>
            <person name="Haridas S."/>
            <person name="Hughes K."/>
            <person name="Justo A."/>
            <person name="Karasinski D."/>
            <person name="Kautmanova I."/>
            <person name="Kiss B."/>
            <person name="Kocsube S."/>
            <person name="Kotiranta H."/>
            <person name="LaButti K.M."/>
            <person name="Lechner B.E."/>
            <person name="Liimatainen K."/>
            <person name="Lipzen A."/>
            <person name="Lukacs Z."/>
            <person name="Mihaltcheva S."/>
            <person name="Morgado L.N."/>
            <person name="Niskanen T."/>
            <person name="Noordeloos M.E."/>
            <person name="Ohm R.A."/>
            <person name="Ortiz-Santana B."/>
            <person name="Ovrebo C."/>
            <person name="Racz N."/>
            <person name="Riley R."/>
            <person name="Savchenko A."/>
            <person name="Shiryaev A."/>
            <person name="Soop K."/>
            <person name="Spirin V."/>
            <person name="Szebenyi C."/>
            <person name="Tomsovsky M."/>
            <person name="Tulloss R.E."/>
            <person name="Uehling J."/>
            <person name="Grigoriev I.V."/>
            <person name="Vagvolgyi C."/>
            <person name="Papp T."/>
            <person name="Martin F.M."/>
            <person name="Miettinen O."/>
            <person name="Hibbett D.S."/>
            <person name="Nagy L.G."/>
        </authorList>
    </citation>
    <scope>NUCLEOTIDE SEQUENCE [LARGE SCALE GENOMIC DNA]</scope>
    <source>
        <strain evidence="2 3">CBS 121175</strain>
    </source>
</reference>
<feature type="compositionally biased region" description="Polar residues" evidence="1">
    <location>
        <begin position="1"/>
        <end position="13"/>
    </location>
</feature>
<name>A0A5C3KZE3_COPMA</name>
<evidence type="ECO:0000313" key="2">
    <source>
        <dbReference type="EMBL" id="TFK25675.1"/>
    </source>
</evidence>
<gene>
    <name evidence="2" type="ORF">FA15DRAFT_333873</name>
</gene>
<accession>A0A5C3KZE3</accession>
<protein>
    <submittedName>
        <fullName evidence="2">Uncharacterized protein</fullName>
    </submittedName>
</protein>
<dbReference type="EMBL" id="ML210183">
    <property type="protein sequence ID" value="TFK25675.1"/>
    <property type="molecule type" value="Genomic_DNA"/>
</dbReference>
<evidence type="ECO:0000256" key="1">
    <source>
        <dbReference type="SAM" id="MobiDB-lite"/>
    </source>
</evidence>
<dbReference type="OrthoDB" id="2920685at2759"/>
<dbReference type="AlphaFoldDB" id="A0A5C3KZE3"/>
<proteinExistence type="predicted"/>
<evidence type="ECO:0000313" key="3">
    <source>
        <dbReference type="Proteomes" id="UP000307440"/>
    </source>
</evidence>
<organism evidence="2 3">
    <name type="scientific">Coprinopsis marcescibilis</name>
    <name type="common">Agaric fungus</name>
    <name type="synonym">Psathyrella marcescibilis</name>
    <dbReference type="NCBI Taxonomy" id="230819"/>
    <lineage>
        <taxon>Eukaryota</taxon>
        <taxon>Fungi</taxon>
        <taxon>Dikarya</taxon>
        <taxon>Basidiomycota</taxon>
        <taxon>Agaricomycotina</taxon>
        <taxon>Agaricomycetes</taxon>
        <taxon>Agaricomycetidae</taxon>
        <taxon>Agaricales</taxon>
        <taxon>Agaricineae</taxon>
        <taxon>Psathyrellaceae</taxon>
        <taxon>Coprinopsis</taxon>
    </lineage>
</organism>
<feature type="region of interest" description="Disordered" evidence="1">
    <location>
        <begin position="1"/>
        <end position="20"/>
    </location>
</feature>